<accession>A0A1X7S3X2</accession>
<dbReference type="STRING" id="1276538.A0A1X7S3X2"/>
<dbReference type="EMBL" id="LT853700">
    <property type="protein sequence ID" value="SMQ54374.1"/>
    <property type="molecule type" value="Genomic_DNA"/>
</dbReference>
<feature type="compositionally biased region" description="Polar residues" evidence="1">
    <location>
        <begin position="214"/>
        <end position="226"/>
    </location>
</feature>
<dbReference type="PANTHER" id="PTHR13169:SF0">
    <property type="entry name" value="UBIQUITIN-LIKE PROTEIN 3"/>
    <property type="match status" value="1"/>
</dbReference>
<evidence type="ECO:0000256" key="1">
    <source>
        <dbReference type="SAM" id="MobiDB-lite"/>
    </source>
</evidence>
<reference evidence="3 4" key="1">
    <citation type="submission" date="2016-06" db="EMBL/GenBank/DDBJ databases">
        <authorList>
            <person name="Kjaerup R.B."/>
            <person name="Dalgaard T.S."/>
            <person name="Juul-Madsen H.R."/>
        </authorList>
    </citation>
    <scope>NUCLEOTIDE SEQUENCE [LARGE SCALE GENOMIC DNA]</scope>
</reference>
<proteinExistence type="predicted"/>
<dbReference type="Gene3D" id="3.10.20.90">
    <property type="entry name" value="Phosphatidylinositol 3-kinase Catalytic Subunit, Chain A, domain 1"/>
    <property type="match status" value="1"/>
</dbReference>
<feature type="region of interest" description="Disordered" evidence="1">
    <location>
        <begin position="212"/>
        <end position="240"/>
    </location>
</feature>
<sequence>MASQPAADTVAGAASSTNVGVETPRKEQPHTTAGATAAVDMNDPAIPLPDRTPAPTSTALDVPSSSPQLTRTQTEALGPATDAPIAHPTSAPTGPTLNISLMLTTGARHPYKVDERYLRNRKVEARTTGGDFDPRELSGYQLKELIWTDWRNEWDPRPASPSSIRLILMGRMIEDKGVLKDFPFKMDTTNVVHMTVKPADLIDDDDAAAKSTGGVCQSEISGQSEQFGAGKSESKTTKAPNSGAAFLSPACLRSGHFSWAWGWAALVQRLSIDIGVSCSTMK</sequence>
<dbReference type="Pfam" id="PF13881">
    <property type="entry name" value="Rad60-SLD_2"/>
    <property type="match status" value="1"/>
</dbReference>
<evidence type="ECO:0000259" key="2">
    <source>
        <dbReference type="Pfam" id="PF13881"/>
    </source>
</evidence>
<protein>
    <recommendedName>
        <fullName evidence="2">UBL3-like ubiquitin domain-containing protein</fullName>
    </recommendedName>
</protein>
<feature type="region of interest" description="Disordered" evidence="1">
    <location>
        <begin position="1"/>
        <end position="71"/>
    </location>
</feature>
<dbReference type="SUPFAM" id="SSF54236">
    <property type="entry name" value="Ubiquitin-like"/>
    <property type="match status" value="1"/>
</dbReference>
<dbReference type="InterPro" id="IPR029071">
    <property type="entry name" value="Ubiquitin-like_domsf"/>
</dbReference>
<dbReference type="AlphaFoldDB" id="A0A1X7S3X2"/>
<organism evidence="3 4">
    <name type="scientific">Zymoseptoria tritici (strain ST99CH_3D7)</name>
    <dbReference type="NCBI Taxonomy" id="1276538"/>
    <lineage>
        <taxon>Eukaryota</taxon>
        <taxon>Fungi</taxon>
        <taxon>Dikarya</taxon>
        <taxon>Ascomycota</taxon>
        <taxon>Pezizomycotina</taxon>
        <taxon>Dothideomycetes</taxon>
        <taxon>Dothideomycetidae</taxon>
        <taxon>Mycosphaerellales</taxon>
        <taxon>Mycosphaerellaceae</taxon>
        <taxon>Zymoseptoria</taxon>
    </lineage>
</organism>
<feature type="compositionally biased region" description="Polar residues" evidence="1">
    <location>
        <begin position="54"/>
        <end position="71"/>
    </location>
</feature>
<keyword evidence="4" id="KW-1185">Reference proteome</keyword>
<evidence type="ECO:0000313" key="4">
    <source>
        <dbReference type="Proteomes" id="UP000215127"/>
    </source>
</evidence>
<gene>
    <name evidence="3" type="ORF">ZT3D7_G9529</name>
</gene>
<name>A0A1X7S3X2_ZYMT9</name>
<dbReference type="InterPro" id="IPR040015">
    <property type="entry name" value="UBL3-like"/>
</dbReference>
<evidence type="ECO:0000313" key="3">
    <source>
        <dbReference type="EMBL" id="SMQ54374.1"/>
    </source>
</evidence>
<dbReference type="PANTHER" id="PTHR13169">
    <property type="entry name" value="UBIQUITIN-LIKE PROTEIN 3 HCG-1 PROTEIN"/>
    <property type="match status" value="1"/>
</dbReference>
<feature type="domain" description="UBL3-like ubiquitin" evidence="2">
    <location>
        <begin position="134"/>
        <end position="200"/>
    </location>
</feature>
<dbReference type="Proteomes" id="UP000215127">
    <property type="component" value="Chromosome 9"/>
</dbReference>
<dbReference type="InterPro" id="IPR039540">
    <property type="entry name" value="UBL3-like_ubiquitin_dom"/>
</dbReference>